<dbReference type="KEGG" id="tcc:18602835"/>
<feature type="domain" description="GST C-terminal" evidence="9">
    <location>
        <begin position="86"/>
        <end position="221"/>
    </location>
</feature>
<name>A0AB32V7W8_THECC</name>
<dbReference type="PANTHER" id="PTHR11260">
    <property type="entry name" value="GLUTATHIONE S-TRANSFERASE, GST, SUPERFAMILY, GST DOMAIN CONTAINING"/>
    <property type="match status" value="1"/>
</dbReference>
<keyword evidence="3" id="KW-0963">Cytoplasm</keyword>
<comment type="catalytic activity">
    <reaction evidence="7">
        <text>RX + glutathione = an S-substituted glutathione + a halide anion + H(+)</text>
        <dbReference type="Rhea" id="RHEA:16437"/>
        <dbReference type="ChEBI" id="CHEBI:15378"/>
        <dbReference type="ChEBI" id="CHEBI:16042"/>
        <dbReference type="ChEBI" id="CHEBI:17792"/>
        <dbReference type="ChEBI" id="CHEBI:57925"/>
        <dbReference type="ChEBI" id="CHEBI:90779"/>
        <dbReference type="EC" id="2.5.1.18"/>
    </reaction>
</comment>
<dbReference type="InterPro" id="IPR040079">
    <property type="entry name" value="Glutathione_S-Trfase"/>
</dbReference>
<dbReference type="Gene3D" id="1.20.1050.10">
    <property type="match status" value="1"/>
</dbReference>
<keyword evidence="5" id="KW-0808">Transferase</keyword>
<dbReference type="GO" id="GO:0005829">
    <property type="term" value="C:cytosol"/>
    <property type="evidence" value="ECO:0007669"/>
    <property type="project" value="UniProtKB-SubCell"/>
</dbReference>
<protein>
    <recommendedName>
        <fullName evidence="2">glutathione transferase</fullName>
        <ecNumber evidence="2">2.5.1.18</ecNumber>
    </recommendedName>
</protein>
<evidence type="ECO:0000256" key="6">
    <source>
        <dbReference type="ARBA" id="ARBA00025743"/>
    </source>
</evidence>
<evidence type="ECO:0000256" key="5">
    <source>
        <dbReference type="ARBA" id="ARBA00022679"/>
    </source>
</evidence>
<dbReference type="GeneID" id="18602835"/>
<evidence type="ECO:0000259" key="9">
    <source>
        <dbReference type="PROSITE" id="PS50405"/>
    </source>
</evidence>
<keyword evidence="4" id="KW-0216">Detoxification</keyword>
<evidence type="ECO:0000256" key="2">
    <source>
        <dbReference type="ARBA" id="ARBA00012452"/>
    </source>
</evidence>
<dbReference type="CDD" id="cd03185">
    <property type="entry name" value="GST_C_Tau"/>
    <property type="match status" value="1"/>
</dbReference>
<reference evidence="11" key="2">
    <citation type="submission" date="2025-08" db="UniProtKB">
        <authorList>
            <consortium name="RefSeq"/>
        </authorList>
    </citation>
    <scope>IDENTIFICATION</scope>
</reference>
<dbReference type="EC" id="2.5.1.18" evidence="2"/>
<dbReference type="Gene3D" id="3.40.30.10">
    <property type="entry name" value="Glutaredoxin"/>
    <property type="match status" value="1"/>
</dbReference>
<dbReference type="AlphaFoldDB" id="A0AB32V7W8"/>
<dbReference type="PANTHER" id="PTHR11260:SF679">
    <property type="entry name" value="GLUTATHIONE TRANSFERASE"/>
    <property type="match status" value="1"/>
</dbReference>
<dbReference type="InterPro" id="IPR045073">
    <property type="entry name" value="Omega/Tau-like"/>
</dbReference>
<dbReference type="PROSITE" id="PS50404">
    <property type="entry name" value="GST_NTER"/>
    <property type="match status" value="1"/>
</dbReference>
<comment type="subcellular location">
    <subcellularLocation>
        <location evidence="1">Cytoplasm</location>
        <location evidence="1">Cytosol</location>
    </subcellularLocation>
</comment>
<dbReference type="InterPro" id="IPR036249">
    <property type="entry name" value="Thioredoxin-like_sf"/>
</dbReference>
<dbReference type="GO" id="GO:0009407">
    <property type="term" value="P:toxin catabolic process"/>
    <property type="evidence" value="ECO:0007669"/>
    <property type="project" value="UniProtKB-ARBA"/>
</dbReference>
<accession>A0AB32V7W8</accession>
<evidence type="ECO:0000259" key="8">
    <source>
        <dbReference type="PROSITE" id="PS50404"/>
    </source>
</evidence>
<dbReference type="GO" id="GO:0006749">
    <property type="term" value="P:glutathione metabolic process"/>
    <property type="evidence" value="ECO:0007669"/>
    <property type="project" value="InterPro"/>
</dbReference>
<dbReference type="Pfam" id="PF02798">
    <property type="entry name" value="GST_N"/>
    <property type="match status" value="1"/>
</dbReference>
<evidence type="ECO:0000313" key="11">
    <source>
        <dbReference type="RefSeq" id="XP_007034525.2"/>
    </source>
</evidence>
<dbReference type="SFLD" id="SFLDG00358">
    <property type="entry name" value="Main_(cytGST)"/>
    <property type="match status" value="1"/>
</dbReference>
<dbReference type="Pfam" id="PF00043">
    <property type="entry name" value="GST_C"/>
    <property type="match status" value="1"/>
</dbReference>
<dbReference type="InterPro" id="IPR004046">
    <property type="entry name" value="GST_C"/>
</dbReference>
<dbReference type="SUPFAM" id="SSF52833">
    <property type="entry name" value="Thioredoxin-like"/>
    <property type="match status" value="1"/>
</dbReference>
<dbReference type="CDD" id="cd03058">
    <property type="entry name" value="GST_N_Tau"/>
    <property type="match status" value="1"/>
</dbReference>
<dbReference type="InterPro" id="IPR036282">
    <property type="entry name" value="Glutathione-S-Trfase_C_sf"/>
</dbReference>
<gene>
    <name evidence="11" type="primary">LOC18602835</name>
</gene>
<evidence type="ECO:0000256" key="1">
    <source>
        <dbReference type="ARBA" id="ARBA00004514"/>
    </source>
</evidence>
<dbReference type="SFLD" id="SFLDS00019">
    <property type="entry name" value="Glutathione_Transferase_(cytos"/>
    <property type="match status" value="1"/>
</dbReference>
<dbReference type="SUPFAM" id="SSF47616">
    <property type="entry name" value="GST C-terminal domain-like"/>
    <property type="match status" value="1"/>
</dbReference>
<dbReference type="PROSITE" id="PS50405">
    <property type="entry name" value="GST_CTER"/>
    <property type="match status" value="1"/>
</dbReference>
<feature type="domain" description="GST N-terminal" evidence="8">
    <location>
        <begin position="2"/>
        <end position="81"/>
    </location>
</feature>
<dbReference type="FunFam" id="1.20.1050.10:FF:000012">
    <property type="entry name" value="Tau class glutathione S-transferase"/>
    <property type="match status" value="1"/>
</dbReference>
<reference evidence="10" key="1">
    <citation type="journal article" date="1997" name="Nucleic Acids Res.">
        <title>tRNAscan-SE: a program for improved detection of transfer RNA genes in genomic sequence.</title>
        <authorList>
            <person name="Lowe T.M."/>
            <person name="Eddy S.R."/>
        </authorList>
    </citation>
    <scope>NUCLEOTIDE SEQUENCE [LARGE SCALE GENOMIC DNA]</scope>
    <source>
        <strain evidence="10">r\B97-61/B2</strain>
    </source>
</reference>
<dbReference type="RefSeq" id="XP_007034525.2">
    <property type="nucleotide sequence ID" value="XM_007034463.2"/>
</dbReference>
<dbReference type="Proteomes" id="UP000694886">
    <property type="component" value="Chromosome 4"/>
</dbReference>
<dbReference type="GO" id="GO:0004364">
    <property type="term" value="F:glutathione transferase activity"/>
    <property type="evidence" value="ECO:0007669"/>
    <property type="project" value="UniProtKB-EC"/>
</dbReference>
<comment type="similarity">
    <text evidence="6">Belongs to the GST superfamily. Tau family.</text>
</comment>
<evidence type="ECO:0000313" key="10">
    <source>
        <dbReference type="Proteomes" id="UP000694886"/>
    </source>
</evidence>
<dbReference type="InterPro" id="IPR004045">
    <property type="entry name" value="Glutathione_S-Trfase_N"/>
</dbReference>
<dbReference type="SFLD" id="SFLDG01152">
    <property type="entry name" value="Main.3:_Omega-_and_Tau-like"/>
    <property type="match status" value="1"/>
</dbReference>
<proteinExistence type="inferred from homology"/>
<organism evidence="10 11">
    <name type="scientific">Theobroma cacao</name>
    <name type="common">Cacao</name>
    <name type="synonym">Cocoa</name>
    <dbReference type="NCBI Taxonomy" id="3641"/>
    <lineage>
        <taxon>Eukaryota</taxon>
        <taxon>Viridiplantae</taxon>
        <taxon>Streptophyta</taxon>
        <taxon>Embryophyta</taxon>
        <taxon>Tracheophyta</taxon>
        <taxon>Spermatophyta</taxon>
        <taxon>Magnoliopsida</taxon>
        <taxon>eudicotyledons</taxon>
        <taxon>Gunneridae</taxon>
        <taxon>Pentapetalae</taxon>
        <taxon>rosids</taxon>
        <taxon>malvids</taxon>
        <taxon>Malvales</taxon>
        <taxon>Malvaceae</taxon>
        <taxon>Byttnerioideae</taxon>
        <taxon>Theobroma</taxon>
    </lineage>
</organism>
<evidence type="ECO:0000256" key="3">
    <source>
        <dbReference type="ARBA" id="ARBA00022490"/>
    </source>
</evidence>
<dbReference type="InterPro" id="IPR010987">
    <property type="entry name" value="Glutathione-S-Trfase_C-like"/>
</dbReference>
<sequence length="224" mass="25687">MAEVQLVGSWASVYVFRVIWGLKLKGVAYEYFEEDLSNKSPLLLQSNPVHKKIPVFIHGGKPICESMIILEHIEEAWPHNPLLPTDPFDKATARFWIKFAEDKIAATVWPLYRTEGEEQEKAVKESLEMLQTIEEHALGVGDEKKFFGGDKINMVDIAFGGIAHWLGIIEDVAGMKLVEPHKFPRLSQWIENFKQVPVIKENLPDRDATFAYLKRRREMLLASK</sequence>
<dbReference type="InterPro" id="IPR045074">
    <property type="entry name" value="GST_C_Tau"/>
</dbReference>
<dbReference type="FunFam" id="3.40.30.10:FF:000014">
    <property type="entry name" value="Tau class glutathione S-transferase"/>
    <property type="match status" value="1"/>
</dbReference>
<dbReference type="Gramene" id="Tc04v2_t017570.1">
    <property type="protein sequence ID" value="Tc04v2_p017570.1"/>
    <property type="gene ID" value="Tc04v2_g017570"/>
</dbReference>
<evidence type="ECO:0000256" key="7">
    <source>
        <dbReference type="ARBA" id="ARBA00047960"/>
    </source>
</evidence>
<evidence type="ECO:0000256" key="4">
    <source>
        <dbReference type="ARBA" id="ARBA00022575"/>
    </source>
</evidence>